<evidence type="ECO:0000313" key="6">
    <source>
        <dbReference type="EMBL" id="KRL08346.1"/>
    </source>
</evidence>
<dbReference type="AlphaFoldDB" id="A0A0R1MTY4"/>
<keyword evidence="7" id="KW-1185">Reference proteome</keyword>
<dbReference type="InterPro" id="IPR010899">
    <property type="entry name" value="UPF0344"/>
</dbReference>
<proteinExistence type="predicted"/>
<feature type="transmembrane region" description="Helical" evidence="5">
    <location>
        <begin position="55"/>
        <end position="75"/>
    </location>
</feature>
<sequence>MHLVTWIVLLIVVFSVVFSKKDVSVAAKMIARICYVVALVSGIMLLGYAWEASPVLAVVKILLAIGLIGFCEIYFSQGHNWRSRTKALLLVTTILVGLLGFILAGGRPF</sequence>
<evidence type="ECO:0000256" key="4">
    <source>
        <dbReference type="ARBA" id="ARBA00023136"/>
    </source>
</evidence>
<evidence type="ECO:0000256" key="2">
    <source>
        <dbReference type="ARBA" id="ARBA00022692"/>
    </source>
</evidence>
<accession>A0A0R1MTY4</accession>
<dbReference type="EMBL" id="AZDX01000001">
    <property type="protein sequence ID" value="KRL08346.1"/>
    <property type="molecule type" value="Genomic_DNA"/>
</dbReference>
<organism evidence="6 7">
    <name type="scientific">Liquorilactobacillus hordei DSM 19519</name>
    <dbReference type="NCBI Taxonomy" id="1423759"/>
    <lineage>
        <taxon>Bacteria</taxon>
        <taxon>Bacillati</taxon>
        <taxon>Bacillota</taxon>
        <taxon>Bacilli</taxon>
        <taxon>Lactobacillales</taxon>
        <taxon>Lactobacillaceae</taxon>
        <taxon>Liquorilactobacillus</taxon>
    </lineage>
</organism>
<name>A0A0R1MTY4_9LACO</name>
<evidence type="ECO:0000256" key="5">
    <source>
        <dbReference type="SAM" id="Phobius"/>
    </source>
</evidence>
<keyword evidence="4 5" id="KW-0472">Membrane</keyword>
<keyword evidence="1" id="KW-1003">Cell membrane</keyword>
<gene>
    <name evidence="6" type="ORF">FC92_GL000138</name>
</gene>
<dbReference type="STRING" id="1423759.FC92_GL000138"/>
<dbReference type="Proteomes" id="UP000051448">
    <property type="component" value="Unassembled WGS sequence"/>
</dbReference>
<evidence type="ECO:0000256" key="1">
    <source>
        <dbReference type="ARBA" id="ARBA00022475"/>
    </source>
</evidence>
<feature type="transmembrane region" description="Helical" evidence="5">
    <location>
        <begin position="87"/>
        <end position="106"/>
    </location>
</feature>
<evidence type="ECO:0000256" key="3">
    <source>
        <dbReference type="ARBA" id="ARBA00022989"/>
    </source>
</evidence>
<dbReference type="PATRIC" id="fig|1423759.3.peg.140"/>
<dbReference type="Pfam" id="PF07457">
    <property type="entry name" value="DUF1516"/>
    <property type="match status" value="1"/>
</dbReference>
<comment type="caution">
    <text evidence="6">The sequence shown here is derived from an EMBL/GenBank/DDBJ whole genome shotgun (WGS) entry which is preliminary data.</text>
</comment>
<protein>
    <submittedName>
        <fullName evidence="6">Uncharacterized protein</fullName>
    </submittedName>
</protein>
<reference evidence="6 7" key="1">
    <citation type="journal article" date="2015" name="Genome Announc.">
        <title>Expanding the biotechnology potential of lactobacilli through comparative genomics of 213 strains and associated genera.</title>
        <authorList>
            <person name="Sun Z."/>
            <person name="Harris H.M."/>
            <person name="McCann A."/>
            <person name="Guo C."/>
            <person name="Argimon S."/>
            <person name="Zhang W."/>
            <person name="Yang X."/>
            <person name="Jeffery I.B."/>
            <person name="Cooney J.C."/>
            <person name="Kagawa T.F."/>
            <person name="Liu W."/>
            <person name="Song Y."/>
            <person name="Salvetti E."/>
            <person name="Wrobel A."/>
            <person name="Rasinkangas P."/>
            <person name="Parkhill J."/>
            <person name="Rea M.C."/>
            <person name="O'Sullivan O."/>
            <person name="Ritari J."/>
            <person name="Douillard F.P."/>
            <person name="Paul Ross R."/>
            <person name="Yang R."/>
            <person name="Briner A.E."/>
            <person name="Felis G.E."/>
            <person name="de Vos W.M."/>
            <person name="Barrangou R."/>
            <person name="Klaenhammer T.R."/>
            <person name="Caufield P.W."/>
            <person name="Cui Y."/>
            <person name="Zhang H."/>
            <person name="O'Toole P.W."/>
        </authorList>
    </citation>
    <scope>NUCLEOTIDE SEQUENCE [LARGE SCALE GENOMIC DNA]</scope>
    <source>
        <strain evidence="6 7">DSM 19519</strain>
    </source>
</reference>
<feature type="transmembrane region" description="Helical" evidence="5">
    <location>
        <begin position="29"/>
        <end position="48"/>
    </location>
</feature>
<evidence type="ECO:0000313" key="7">
    <source>
        <dbReference type="Proteomes" id="UP000051448"/>
    </source>
</evidence>
<keyword evidence="3 5" id="KW-1133">Transmembrane helix</keyword>
<keyword evidence="2 5" id="KW-0812">Transmembrane</keyword>